<dbReference type="Proteomes" id="UP000270616">
    <property type="component" value="Unassembled WGS sequence"/>
</dbReference>
<organism evidence="2 3">
    <name type="scientific">Kocuria soli</name>
    <dbReference type="NCBI Taxonomy" id="2485125"/>
    <lineage>
        <taxon>Bacteria</taxon>
        <taxon>Bacillati</taxon>
        <taxon>Actinomycetota</taxon>
        <taxon>Actinomycetes</taxon>
        <taxon>Micrococcales</taxon>
        <taxon>Micrococcaceae</taxon>
        <taxon>Kocuria</taxon>
    </lineage>
</organism>
<evidence type="ECO:0000313" key="2">
    <source>
        <dbReference type="EMBL" id="ROZ63761.1"/>
    </source>
</evidence>
<protein>
    <recommendedName>
        <fullName evidence="4">Asparagine synthetase domain-containing protein</fullName>
    </recommendedName>
</protein>
<dbReference type="EMBL" id="RKMF01000005">
    <property type="protein sequence ID" value="ROZ63761.1"/>
    <property type="molecule type" value="Genomic_DNA"/>
</dbReference>
<dbReference type="AlphaFoldDB" id="A0A3N3ZSW1"/>
<sequence length="693" mass="76576">MHPKTYAYGFCLAPAGLAKNLPPSFRRLPLSRGFELHYDSRRPLQRAEAEDGTIVLVHGRAYYLGEDTDENLSRTKDAAARLADALNDSESAFLECLDLMAGRHLILVVSRTGLWIYHDAVGSRSVYYMAGGGGAASHAHLLASTFGLKPSGVVKASHTWDLSPFTGGKALPPNHRIEVLSGQVERHWPFRPNPWIARSEEDRLVRVQQLWQRQMELVARGVTPLRFALSGGADSRCVLALSLPWMSAIPCFTYGGSPAADDGEDHALNGDVRLVRPLVDLLGLDHRVIYRADKSVRPLTPEESLACDRNSLGVHGRWLLPHYLTNFSEPDLLVVRGNAFEIAQHKWAAPEDTDVVAAVRSRLVKRATATGVQIPKESLADHFDRSLETYLLSSDLHGYLPSDLTHWEYRNGRWASEVYNEIDLAFDTHVPIGARAILEPLLAFSRRQRAESYAFGELINSTVPVLNFFGMSDTRNLYEVARDTRLSAGSLATEHPGPARPAASVVPSAAVTEEPWPMDHPLIVRDPSGREHAVAVPEDMKSWSAYVPLENFIAGTQVHRTVHVCTENGDLFFDMHKTWSGDGKDRSFSYSVTVDDRVVLTLPGAYRVGRIPIAVHDVRCGQRIRLCITVHKARDRLSWQNATRIQLSHLRFDPGGIGGGTPTGTAPCLPDVDSLRDDEGLGTVPMPTTDKMG</sequence>
<evidence type="ECO:0000313" key="3">
    <source>
        <dbReference type="Proteomes" id="UP000270616"/>
    </source>
</evidence>
<keyword evidence="3" id="KW-1185">Reference proteome</keyword>
<proteinExistence type="predicted"/>
<name>A0A3N3ZSW1_9MICC</name>
<evidence type="ECO:0008006" key="4">
    <source>
        <dbReference type="Google" id="ProtNLM"/>
    </source>
</evidence>
<gene>
    <name evidence="2" type="ORF">EDL96_05250</name>
</gene>
<accession>A0A3N3ZSW1</accession>
<feature type="region of interest" description="Disordered" evidence="1">
    <location>
        <begin position="674"/>
        <end position="693"/>
    </location>
</feature>
<reference evidence="2 3" key="1">
    <citation type="submission" date="2018-10" db="EMBL/GenBank/DDBJ databases">
        <title>Kocuria sp. M5W7-7, whole genome shotgun sequence.</title>
        <authorList>
            <person name="Tuo L."/>
        </authorList>
    </citation>
    <scope>NUCLEOTIDE SEQUENCE [LARGE SCALE GENOMIC DNA]</scope>
    <source>
        <strain evidence="2 3">M5W7-7</strain>
    </source>
</reference>
<evidence type="ECO:0000256" key="1">
    <source>
        <dbReference type="SAM" id="MobiDB-lite"/>
    </source>
</evidence>
<dbReference type="SUPFAM" id="SSF52402">
    <property type="entry name" value="Adenine nucleotide alpha hydrolases-like"/>
    <property type="match status" value="1"/>
</dbReference>
<comment type="caution">
    <text evidence="2">The sequence shown here is derived from an EMBL/GenBank/DDBJ whole genome shotgun (WGS) entry which is preliminary data.</text>
</comment>